<feature type="compositionally biased region" description="Pro residues" evidence="1">
    <location>
        <begin position="91"/>
        <end position="101"/>
    </location>
</feature>
<organism evidence="2 3">
    <name type="scientific">Microlunatus capsulatus</name>
    <dbReference type="NCBI Taxonomy" id="99117"/>
    <lineage>
        <taxon>Bacteria</taxon>
        <taxon>Bacillati</taxon>
        <taxon>Actinomycetota</taxon>
        <taxon>Actinomycetes</taxon>
        <taxon>Propionibacteriales</taxon>
        <taxon>Propionibacteriaceae</taxon>
        <taxon>Microlunatus</taxon>
    </lineage>
</organism>
<dbReference type="EMBL" id="JAGIOB010000001">
    <property type="protein sequence ID" value="MBP2416331.1"/>
    <property type="molecule type" value="Genomic_DNA"/>
</dbReference>
<name>A0ABS4Z5S1_9ACTN</name>
<dbReference type="RefSeq" id="WP_210053968.1">
    <property type="nucleotide sequence ID" value="NZ_JAGIOB010000001.1"/>
</dbReference>
<feature type="compositionally biased region" description="Low complexity" evidence="1">
    <location>
        <begin position="69"/>
        <end position="79"/>
    </location>
</feature>
<evidence type="ECO:0000256" key="1">
    <source>
        <dbReference type="SAM" id="MobiDB-lite"/>
    </source>
</evidence>
<feature type="region of interest" description="Disordered" evidence="1">
    <location>
        <begin position="64"/>
        <end position="127"/>
    </location>
</feature>
<dbReference type="Proteomes" id="UP000758168">
    <property type="component" value="Unassembled WGS sequence"/>
</dbReference>
<keyword evidence="3" id="KW-1185">Reference proteome</keyword>
<protein>
    <recommendedName>
        <fullName evidence="4">Choice-of-anchor D domain-containing protein</fullName>
    </recommendedName>
</protein>
<comment type="caution">
    <text evidence="2">The sequence shown here is derived from an EMBL/GenBank/DDBJ whole genome shotgun (WGS) entry which is preliminary data.</text>
</comment>
<dbReference type="Pfam" id="PF18986">
    <property type="entry name" value="DUF5719"/>
    <property type="match status" value="1"/>
</dbReference>
<reference evidence="2 3" key="1">
    <citation type="submission" date="2021-03" db="EMBL/GenBank/DDBJ databases">
        <title>Sequencing the genomes of 1000 actinobacteria strains.</title>
        <authorList>
            <person name="Klenk H.-P."/>
        </authorList>
    </citation>
    <scope>NUCLEOTIDE SEQUENCE [LARGE SCALE GENOMIC DNA]</scope>
    <source>
        <strain evidence="2 3">DSM 12936</strain>
    </source>
</reference>
<evidence type="ECO:0000313" key="2">
    <source>
        <dbReference type="EMBL" id="MBP2416331.1"/>
    </source>
</evidence>
<proteinExistence type="predicted"/>
<dbReference type="InterPro" id="IPR043777">
    <property type="entry name" value="DUF5719"/>
</dbReference>
<evidence type="ECO:0008006" key="4">
    <source>
        <dbReference type="Google" id="ProtNLM"/>
    </source>
</evidence>
<accession>A0ABS4Z5S1</accession>
<feature type="compositionally biased region" description="Low complexity" evidence="1">
    <location>
        <begin position="102"/>
        <end position="127"/>
    </location>
</feature>
<gene>
    <name evidence="2" type="ORF">JOF54_001253</name>
</gene>
<sequence>MSDYSGERMRDRRGVRTAVAGLLVALALVLVLGGGSLLGARSAAPTTAAGLVVGRTSAVCTAGAADTLPSPTATPTPGGSTSGEPGGSPTPSDPAPSPTPSASPSASPTPSASASADGDAPTSTVSAVAAAQGAASGTGSLTGAPLAGGAGDLEVTQPGSGAVQTGVGAPLLLTGEGALATAGSGAVTSQEDGGETAGLMAAPCLVPGTEQWFVGVGSRDSDRTELVLSNPDDAQAEVDLRFFGPQGRVVVPGSPGVVVSGRSSRAVSVSSLVDADGPLSVAVRASEGRVSVAARRIRTDDLRPAGADWQVPSVAPGPAVVVAGVPGDVGARSLEVVNPGPDRASVSVEVLGLSGPFAPAGADVVEVAPESTASVALESGLAGESASVRLSSTTPVSAAVVSTSSREDAQADLAVQSALPPLVRQGVSAVGAGSGSTAAELVLSNGGDADAQTSFREVSYTGVVLREDDILLAAGGTATRRLTGTGPSYVVVDVPDGSSVVGSVILTQPEGDVAGLATLPLTSPDVASRAPSVEQDPAVAR</sequence>
<evidence type="ECO:0000313" key="3">
    <source>
        <dbReference type="Proteomes" id="UP000758168"/>
    </source>
</evidence>